<gene>
    <name evidence="7" type="ORF">ACFSTE_16080</name>
</gene>
<dbReference type="EMBL" id="JBHULX010000039">
    <property type="protein sequence ID" value="MFD2592358.1"/>
    <property type="molecule type" value="Genomic_DNA"/>
</dbReference>
<dbReference type="PANTHER" id="PTHR30086:SF20">
    <property type="entry name" value="ARGININE EXPORTER PROTEIN ARGO-RELATED"/>
    <property type="match status" value="1"/>
</dbReference>
<evidence type="ECO:0000256" key="3">
    <source>
        <dbReference type="ARBA" id="ARBA00022692"/>
    </source>
</evidence>
<evidence type="ECO:0000256" key="5">
    <source>
        <dbReference type="ARBA" id="ARBA00023136"/>
    </source>
</evidence>
<name>A0ABW5NDV7_9FLAO</name>
<protein>
    <submittedName>
        <fullName evidence="7">LysE family translocator</fullName>
    </submittedName>
</protein>
<keyword evidence="2" id="KW-1003">Cell membrane</keyword>
<dbReference type="InterPro" id="IPR001123">
    <property type="entry name" value="LeuE-type"/>
</dbReference>
<dbReference type="RefSeq" id="WP_378254333.1">
    <property type="nucleotide sequence ID" value="NZ_JBHSJV010000001.1"/>
</dbReference>
<accession>A0ABW5NDV7</accession>
<feature type="transmembrane region" description="Helical" evidence="6">
    <location>
        <begin position="41"/>
        <end position="66"/>
    </location>
</feature>
<proteinExistence type="predicted"/>
<keyword evidence="3 6" id="KW-0812">Transmembrane</keyword>
<feature type="transmembrane region" description="Helical" evidence="6">
    <location>
        <begin position="6"/>
        <end position="29"/>
    </location>
</feature>
<sequence length="208" mass="23443">MEAIQNFNLFIIMTLIFMITPGIDTIFILNKSISKGRKAGYFATFGINIGALLHTLLASLGLSILISQSDVLFLFIKYAGALYLSYIGINNLLAKNKLPLKKSKKINTNDKHFISGVMTNLLNPKVALFFMAFFPQFITKNEIDSPIPFIILGVIYILISTLWYLLLTIIAAWISVKLQQNTSFYNYLNKISGITYIIMGLKIVLMKK</sequence>
<feature type="transmembrane region" description="Helical" evidence="6">
    <location>
        <begin position="72"/>
        <end position="93"/>
    </location>
</feature>
<dbReference type="PANTHER" id="PTHR30086">
    <property type="entry name" value="ARGININE EXPORTER PROTEIN ARGO"/>
    <property type="match status" value="1"/>
</dbReference>
<keyword evidence="5 6" id="KW-0472">Membrane</keyword>
<feature type="transmembrane region" description="Helical" evidence="6">
    <location>
        <begin position="147"/>
        <end position="175"/>
    </location>
</feature>
<evidence type="ECO:0000256" key="4">
    <source>
        <dbReference type="ARBA" id="ARBA00022989"/>
    </source>
</evidence>
<comment type="caution">
    <text evidence="7">The sequence shown here is derived from an EMBL/GenBank/DDBJ whole genome shotgun (WGS) entry which is preliminary data.</text>
</comment>
<evidence type="ECO:0000313" key="8">
    <source>
        <dbReference type="Proteomes" id="UP001597459"/>
    </source>
</evidence>
<keyword evidence="4 6" id="KW-1133">Transmembrane helix</keyword>
<evidence type="ECO:0000313" key="7">
    <source>
        <dbReference type="EMBL" id="MFD2592358.1"/>
    </source>
</evidence>
<keyword evidence="8" id="KW-1185">Reference proteome</keyword>
<comment type="subcellular location">
    <subcellularLocation>
        <location evidence="1">Cell membrane</location>
        <topology evidence="1">Multi-pass membrane protein</topology>
    </subcellularLocation>
</comment>
<evidence type="ECO:0000256" key="2">
    <source>
        <dbReference type="ARBA" id="ARBA00022475"/>
    </source>
</evidence>
<dbReference type="Pfam" id="PF01810">
    <property type="entry name" value="LysE"/>
    <property type="match status" value="1"/>
</dbReference>
<dbReference type="PIRSF" id="PIRSF006324">
    <property type="entry name" value="LeuE"/>
    <property type="match status" value="1"/>
</dbReference>
<reference evidence="8" key="1">
    <citation type="journal article" date="2019" name="Int. J. Syst. Evol. Microbiol.">
        <title>The Global Catalogue of Microorganisms (GCM) 10K type strain sequencing project: providing services to taxonomists for standard genome sequencing and annotation.</title>
        <authorList>
            <consortium name="The Broad Institute Genomics Platform"/>
            <consortium name="The Broad Institute Genome Sequencing Center for Infectious Disease"/>
            <person name="Wu L."/>
            <person name="Ma J."/>
        </authorList>
    </citation>
    <scope>NUCLEOTIDE SEQUENCE [LARGE SCALE GENOMIC DNA]</scope>
    <source>
        <strain evidence="8">KCTC 42423</strain>
    </source>
</reference>
<feature type="transmembrane region" description="Helical" evidence="6">
    <location>
        <begin position="187"/>
        <end position="205"/>
    </location>
</feature>
<evidence type="ECO:0000256" key="1">
    <source>
        <dbReference type="ARBA" id="ARBA00004651"/>
    </source>
</evidence>
<organism evidence="7 8">
    <name type="scientific">Aquimarina hainanensis</name>
    <dbReference type="NCBI Taxonomy" id="1578017"/>
    <lineage>
        <taxon>Bacteria</taxon>
        <taxon>Pseudomonadati</taxon>
        <taxon>Bacteroidota</taxon>
        <taxon>Flavobacteriia</taxon>
        <taxon>Flavobacteriales</taxon>
        <taxon>Flavobacteriaceae</taxon>
        <taxon>Aquimarina</taxon>
    </lineage>
</organism>
<dbReference type="Proteomes" id="UP001597459">
    <property type="component" value="Unassembled WGS sequence"/>
</dbReference>
<evidence type="ECO:0000256" key="6">
    <source>
        <dbReference type="SAM" id="Phobius"/>
    </source>
</evidence>
<feature type="transmembrane region" description="Helical" evidence="6">
    <location>
        <begin position="113"/>
        <end position="135"/>
    </location>
</feature>